<dbReference type="SUPFAM" id="SSF51445">
    <property type="entry name" value="(Trans)glycosidases"/>
    <property type="match status" value="1"/>
</dbReference>
<dbReference type="SMART" id="SM00642">
    <property type="entry name" value="Aamy"/>
    <property type="match status" value="1"/>
</dbReference>
<dbReference type="InterPro" id="IPR006047">
    <property type="entry name" value="GH13_cat_dom"/>
</dbReference>
<dbReference type="EMBL" id="CP045851">
    <property type="protein sequence ID" value="QGG96172.1"/>
    <property type="molecule type" value="Genomic_DNA"/>
</dbReference>
<dbReference type="Gene3D" id="3.20.20.80">
    <property type="entry name" value="Glycosidases"/>
    <property type="match status" value="1"/>
</dbReference>
<accession>A0A5Q2RMK3</accession>
<evidence type="ECO:0000259" key="1">
    <source>
        <dbReference type="SMART" id="SM00642"/>
    </source>
</evidence>
<dbReference type="PANTHER" id="PTHR10357">
    <property type="entry name" value="ALPHA-AMYLASE FAMILY MEMBER"/>
    <property type="match status" value="1"/>
</dbReference>
<dbReference type="PANTHER" id="PTHR10357:SF219">
    <property type="entry name" value="MALTOSE ALPHA-D-GLUCOSYLTRANSFERASE"/>
    <property type="match status" value="1"/>
</dbReference>
<dbReference type="InterPro" id="IPR054049">
    <property type="entry name" value="SupH-like_C"/>
</dbReference>
<keyword evidence="3" id="KW-1185">Reference proteome</keyword>
<name>A0A5Q2RMK3_9ACTN</name>
<dbReference type="SUPFAM" id="SSF51011">
    <property type="entry name" value="Glycosyl hydrolase domain"/>
    <property type="match status" value="1"/>
</dbReference>
<protein>
    <submittedName>
        <fullName evidence="2">Trehalose synthase</fullName>
    </submittedName>
</protein>
<reference evidence="2 3" key="1">
    <citation type="submission" date="2019-11" db="EMBL/GenBank/DDBJ databases">
        <authorList>
            <person name="He Y."/>
        </authorList>
    </citation>
    <scope>NUCLEOTIDE SEQUENCE [LARGE SCALE GENOMIC DNA]</scope>
    <source>
        <strain evidence="2 3">SCSIO 58843</strain>
    </source>
</reference>
<gene>
    <name evidence="2" type="ORF">GH723_14265</name>
</gene>
<feature type="domain" description="Glycosyl hydrolase family 13 catalytic" evidence="1">
    <location>
        <begin position="18"/>
        <end position="402"/>
    </location>
</feature>
<organism evidence="2 3">
    <name type="scientific">Actinomarinicola tropica</name>
    <dbReference type="NCBI Taxonomy" id="2789776"/>
    <lineage>
        <taxon>Bacteria</taxon>
        <taxon>Bacillati</taxon>
        <taxon>Actinomycetota</taxon>
        <taxon>Acidimicrobiia</taxon>
        <taxon>Acidimicrobiales</taxon>
        <taxon>Iamiaceae</taxon>
        <taxon>Actinomarinicola</taxon>
    </lineage>
</organism>
<dbReference type="Pfam" id="PF00128">
    <property type="entry name" value="Alpha-amylase"/>
    <property type="match status" value="2"/>
</dbReference>
<sequence length="559" mass="63925">MRITDTSDLWWKNAVVYCLDVETYFDSNGDGIGDLAGLAQRIDYLAELGVTCLWLMPFYPTPDRDDGYDVMDLYGVDGRLGTLGDLVEVIRTAKDRGIRVIADLIVNHTSDQHPWFKKARASKDNPYRDYYVWRSDPPPDTSDEVVFPDKEDGIWEHDPKTDEWYLHRFYKHQPDLNVANPKVRDEIAKAMGFWMQMGLSGFRVDAVPFFLETTGIDRQQVEEMADPHEYLRALRSFLSRRNGDAIMLGEVNLPYRDQLRFFGGTDGDELDMMFDFVGMQAMYLSLARCDARPLAKALRGRPATAVESQWATFVRNHDELTLDKLSEKERQEVFAAFGPEERMQLFGRGLKRRLPPMLEGDPRRVRMVYSLLFSLPGTPVLYYGEEIGMGEDLDAEGRLAVRTPMQWTSETGGGFSTAPPRKLVSRVVEGAFGPEFVNVADQKRDPDSLWSFVATLIQRYRECPELGWGDLEILDQPHRQVLAHRCTWETASIVAVHNLGNDPVVVPLQLEDADDGWCLVDLLEEGRCELDAAGRTEITLDGYGHRWLRVQRPEDRRLP</sequence>
<dbReference type="Gene3D" id="2.60.40.1180">
    <property type="entry name" value="Golgi alpha-mannosidase II"/>
    <property type="match status" value="1"/>
</dbReference>
<dbReference type="Proteomes" id="UP000334019">
    <property type="component" value="Chromosome"/>
</dbReference>
<evidence type="ECO:0000313" key="2">
    <source>
        <dbReference type="EMBL" id="QGG96172.1"/>
    </source>
</evidence>
<dbReference type="RefSeq" id="WP_153760278.1">
    <property type="nucleotide sequence ID" value="NZ_CP045851.1"/>
</dbReference>
<dbReference type="InterPro" id="IPR013780">
    <property type="entry name" value="Glyco_hydro_b"/>
</dbReference>
<dbReference type="CDD" id="cd11334">
    <property type="entry name" value="AmyAc_TreS"/>
    <property type="match status" value="1"/>
</dbReference>
<dbReference type="Gene3D" id="3.90.400.10">
    <property type="entry name" value="Oligo-1,6-glucosidase, Domain 2"/>
    <property type="match status" value="1"/>
</dbReference>
<dbReference type="KEGG" id="atq:GH723_14265"/>
<dbReference type="GO" id="GO:0005975">
    <property type="term" value="P:carbohydrate metabolic process"/>
    <property type="evidence" value="ECO:0007669"/>
    <property type="project" value="InterPro"/>
</dbReference>
<dbReference type="InterPro" id="IPR017853">
    <property type="entry name" value="GH"/>
</dbReference>
<evidence type="ECO:0000313" key="3">
    <source>
        <dbReference type="Proteomes" id="UP000334019"/>
    </source>
</evidence>
<dbReference type="AlphaFoldDB" id="A0A5Q2RMK3"/>
<dbReference type="InterPro" id="IPR045857">
    <property type="entry name" value="O16G_dom_2"/>
</dbReference>
<proteinExistence type="predicted"/>
<dbReference type="Pfam" id="PF22157">
    <property type="entry name" value="SupH-like_C"/>
    <property type="match status" value="1"/>
</dbReference>